<dbReference type="OrthoDB" id="10251048at2759"/>
<dbReference type="Pfam" id="PF13242">
    <property type="entry name" value="Hydrolase_like"/>
    <property type="match status" value="1"/>
</dbReference>
<dbReference type="PANTHER" id="PTHR19288">
    <property type="entry name" value="4-NITROPHENYLPHOSPHATASE-RELATED"/>
    <property type="match status" value="1"/>
</dbReference>
<sequence>MVLDLRLFEVVLEKAAGDGPLPDMTNEFAPHLAKRELALVCPREEILVSPSPSFIFVMNEELLGVYPTPTGVYIRKPLERGEEVMVLQPGFKGKAVYYYDRAKCLLFALSDVNRKLIYYDLNTGTESTGVTLEVSGLPGSRDHVRETKTSLACTDNFVFVLFDPGHLFCIDRLVNSEWGQAKLIQPAEPAGRLSCLMVNDEDPLSAQVVSHCKDELSLYTYKLRSRHEPLSFRAVETSFASTELNSVSEVHFLDESTRVAVTKYQNRGPRGLTLCDDMLRSVGNTWYLRRSDSHISGGRGRQFACGHKDVVYCIEDDPYFGNSYDYDDVSDDELEDLGCSRRRNASTTSSSDSTDNGEPRLPLGMEIALKSKSLVTMMKVRRQELSVMDDLWRTCSMLNRREMRPGINADIDTLRVENITWRMRNKWKSHAPSEEDFDGEDNAGPVNESCKGLLGVLRDHTDDMEVETNRIIAGASFPSTSLSTVFHHDRYHGFLFDMDGVLHQCEHAIPGAGEFITRLNAGQIPYMLLTNECRYTTEELSLKLLGILGVNIRESQIYTAANSAADFFARLISNGWTGVVFIIGEFGLVSTVRQAFVKHGLSEDSVITGDTSRSRSPKEVDYVLIGSVHSENTRYVERACSCVQEGARLLYTCPDYYEVTPDGSYKFGMPMPAVEMISKVTNADSYNLGKPNPHMLRMARQRLLSQRMRGRSPALGPVLFVGDSLGTDIRTAIENGIDCALVMSGCTDEQQLKKSPLLPNFVFASIKELMVAYATGSLVPCSAEASSSAPAVSALNQ</sequence>
<dbReference type="GO" id="GO:0005737">
    <property type="term" value="C:cytoplasm"/>
    <property type="evidence" value="ECO:0007669"/>
    <property type="project" value="TreeGrafter"/>
</dbReference>
<name>A0A7J6MRQ7_PERCH</name>
<evidence type="ECO:0000256" key="1">
    <source>
        <dbReference type="SAM" id="MobiDB-lite"/>
    </source>
</evidence>
<evidence type="ECO:0000313" key="2">
    <source>
        <dbReference type="EMBL" id="KAF4674184.1"/>
    </source>
</evidence>
<protein>
    <submittedName>
        <fullName evidence="2">Uncharacterized protein</fullName>
    </submittedName>
</protein>
<dbReference type="Gene3D" id="3.40.50.1000">
    <property type="entry name" value="HAD superfamily/HAD-like"/>
    <property type="match status" value="2"/>
</dbReference>
<comment type="caution">
    <text evidence="2">The sequence shown here is derived from an EMBL/GenBank/DDBJ whole genome shotgun (WGS) entry which is preliminary data.</text>
</comment>
<dbReference type="GO" id="GO:0016791">
    <property type="term" value="F:phosphatase activity"/>
    <property type="evidence" value="ECO:0007669"/>
    <property type="project" value="TreeGrafter"/>
</dbReference>
<dbReference type="SUPFAM" id="SSF56784">
    <property type="entry name" value="HAD-like"/>
    <property type="match status" value="1"/>
</dbReference>
<feature type="region of interest" description="Disordered" evidence="1">
    <location>
        <begin position="341"/>
        <end position="362"/>
    </location>
</feature>
<dbReference type="Pfam" id="PF13344">
    <property type="entry name" value="Hydrolase_6"/>
    <property type="match status" value="1"/>
</dbReference>
<dbReference type="EMBL" id="JAAPAO010000068">
    <property type="protein sequence ID" value="KAF4674184.1"/>
    <property type="molecule type" value="Genomic_DNA"/>
</dbReference>
<proteinExistence type="predicted"/>
<dbReference type="NCBIfam" id="TIGR01460">
    <property type="entry name" value="HAD-SF-IIA"/>
    <property type="match status" value="1"/>
</dbReference>
<dbReference type="InterPro" id="IPR023214">
    <property type="entry name" value="HAD_sf"/>
</dbReference>
<gene>
    <name evidence="2" type="ORF">FOL47_009590</name>
</gene>
<dbReference type="InterPro" id="IPR006357">
    <property type="entry name" value="HAD-SF_hydro_IIA"/>
</dbReference>
<reference evidence="2 3" key="1">
    <citation type="submission" date="2020-04" db="EMBL/GenBank/DDBJ databases">
        <title>Perkinsus chesapeaki whole genome sequence.</title>
        <authorList>
            <person name="Bogema D.R."/>
        </authorList>
    </citation>
    <scope>NUCLEOTIDE SEQUENCE [LARGE SCALE GENOMIC DNA]</scope>
    <source>
        <strain evidence="2">ATCC PRA-425</strain>
    </source>
</reference>
<dbReference type="InterPro" id="IPR036412">
    <property type="entry name" value="HAD-like_sf"/>
</dbReference>
<dbReference type="AlphaFoldDB" id="A0A7J6MRQ7"/>
<dbReference type="PANTHER" id="PTHR19288:SF46">
    <property type="entry name" value="HALOACID DEHALOGENASE-LIKE HYDROLASE DOMAIN-CONTAINING PROTEIN 2"/>
    <property type="match status" value="1"/>
</dbReference>
<accession>A0A7J6MRQ7</accession>
<organism evidence="2 3">
    <name type="scientific">Perkinsus chesapeaki</name>
    <name type="common">Clam parasite</name>
    <name type="synonym">Perkinsus andrewsi</name>
    <dbReference type="NCBI Taxonomy" id="330153"/>
    <lineage>
        <taxon>Eukaryota</taxon>
        <taxon>Sar</taxon>
        <taxon>Alveolata</taxon>
        <taxon>Perkinsozoa</taxon>
        <taxon>Perkinsea</taxon>
        <taxon>Perkinsida</taxon>
        <taxon>Perkinsidae</taxon>
        <taxon>Perkinsus</taxon>
    </lineage>
</organism>
<evidence type="ECO:0000313" key="3">
    <source>
        <dbReference type="Proteomes" id="UP000591131"/>
    </source>
</evidence>
<dbReference type="Proteomes" id="UP000591131">
    <property type="component" value="Unassembled WGS sequence"/>
</dbReference>
<keyword evidence="3" id="KW-1185">Reference proteome</keyword>